<dbReference type="OrthoDB" id="77589at2759"/>
<evidence type="ECO:0000313" key="2">
    <source>
        <dbReference type="Proteomes" id="UP000243217"/>
    </source>
</evidence>
<protein>
    <recommendedName>
        <fullName evidence="3">Proteasome assembly chaperone 1</fullName>
    </recommendedName>
</protein>
<dbReference type="EMBL" id="JNBS01000362">
    <property type="protein sequence ID" value="OQS06253.1"/>
    <property type="molecule type" value="Genomic_DNA"/>
</dbReference>
<proteinExistence type="predicted"/>
<sequence>MTIPGENVIIGYCDAAAAGVRLLQHVRGSESAIDSTLSILDVPVLIRTFGNVSLLIIRDVVADDKATLFAAELTDLLIGKKVVLLTAPNVPMTTREEECVFWTQYSSTKKLIGLPENVFQPIPLEKWTLKDAFLCSCLHFFQVEMLSLTILLVRGYKYTGRTSDGTSECIIKLSQALPLVLDALQLSTTFKIDAKSASVMKMLTMAQNITTTPSTLLYN</sequence>
<evidence type="ECO:0008006" key="3">
    <source>
        <dbReference type="Google" id="ProtNLM"/>
    </source>
</evidence>
<keyword evidence="2" id="KW-1185">Reference proteome</keyword>
<name>A0A1W0A7H7_9STRA</name>
<reference evidence="1 2" key="1">
    <citation type="journal article" date="2014" name="Genome Biol. Evol.">
        <title>The secreted proteins of Achlya hypogyna and Thraustotheca clavata identify the ancestral oomycete secretome and reveal gene acquisitions by horizontal gene transfer.</title>
        <authorList>
            <person name="Misner I."/>
            <person name="Blouin N."/>
            <person name="Leonard G."/>
            <person name="Richards T.A."/>
            <person name="Lane C.E."/>
        </authorList>
    </citation>
    <scope>NUCLEOTIDE SEQUENCE [LARGE SCALE GENOMIC DNA]</scope>
    <source>
        <strain evidence="1 2">ATCC 34112</strain>
    </source>
</reference>
<gene>
    <name evidence="1" type="ORF">THRCLA_20410</name>
</gene>
<evidence type="ECO:0000313" key="1">
    <source>
        <dbReference type="EMBL" id="OQS06253.1"/>
    </source>
</evidence>
<organism evidence="1 2">
    <name type="scientific">Thraustotheca clavata</name>
    <dbReference type="NCBI Taxonomy" id="74557"/>
    <lineage>
        <taxon>Eukaryota</taxon>
        <taxon>Sar</taxon>
        <taxon>Stramenopiles</taxon>
        <taxon>Oomycota</taxon>
        <taxon>Saprolegniomycetes</taxon>
        <taxon>Saprolegniales</taxon>
        <taxon>Achlyaceae</taxon>
        <taxon>Thraustotheca</taxon>
    </lineage>
</organism>
<dbReference type="AlphaFoldDB" id="A0A1W0A7H7"/>
<dbReference type="Proteomes" id="UP000243217">
    <property type="component" value="Unassembled WGS sequence"/>
</dbReference>
<comment type="caution">
    <text evidence="1">The sequence shown here is derived from an EMBL/GenBank/DDBJ whole genome shotgun (WGS) entry which is preliminary data.</text>
</comment>
<accession>A0A1W0A7H7</accession>